<dbReference type="InterPro" id="IPR000515">
    <property type="entry name" value="MetI-like"/>
</dbReference>
<evidence type="ECO:0000256" key="6">
    <source>
        <dbReference type="ARBA" id="ARBA00023136"/>
    </source>
</evidence>
<evidence type="ECO:0000313" key="10">
    <source>
        <dbReference type="Proteomes" id="UP001589906"/>
    </source>
</evidence>
<dbReference type="CDD" id="cd06261">
    <property type="entry name" value="TM_PBP2"/>
    <property type="match status" value="1"/>
</dbReference>
<keyword evidence="10" id="KW-1185">Reference proteome</keyword>
<sequence>MRAFARVLPPILLAAVLLAVWEVACRALAVPAYFLPPPSAVATALVEAAPRLIPSAGRTFMMAMQALVAATAIGGGLALIVSLSPAAERAVRPLATAVQVTPVVAIAPLVLIWYGLDNASGAVVTLAALVAFFPLFSGVLTGLKSAEPDLERLFDLYGATRLQRLWRLRLPSALPYALEGFRVAAGLSIIGAVVAEFVSGSGAAQGLAWRLLEAGNRLRTAELMAALVWLAVMGAALNAAVGLLADVVRRRVVGR</sequence>
<evidence type="ECO:0000259" key="8">
    <source>
        <dbReference type="PROSITE" id="PS50928"/>
    </source>
</evidence>
<comment type="subcellular location">
    <subcellularLocation>
        <location evidence="1 7">Cell membrane</location>
        <topology evidence="1 7">Multi-pass membrane protein</topology>
    </subcellularLocation>
</comment>
<keyword evidence="4 7" id="KW-0812">Transmembrane</keyword>
<proteinExistence type="inferred from homology"/>
<organism evidence="9 10">
    <name type="scientific">Brevundimonas balnearis</name>
    <dbReference type="NCBI Taxonomy" id="1572858"/>
    <lineage>
        <taxon>Bacteria</taxon>
        <taxon>Pseudomonadati</taxon>
        <taxon>Pseudomonadota</taxon>
        <taxon>Alphaproteobacteria</taxon>
        <taxon>Caulobacterales</taxon>
        <taxon>Caulobacteraceae</taxon>
        <taxon>Brevundimonas</taxon>
    </lineage>
</organism>
<dbReference type="PANTHER" id="PTHR30151">
    <property type="entry name" value="ALKANE SULFONATE ABC TRANSPORTER-RELATED, MEMBRANE SUBUNIT"/>
    <property type="match status" value="1"/>
</dbReference>
<protein>
    <submittedName>
        <fullName evidence="9">ABC transporter permease</fullName>
    </submittedName>
</protein>
<keyword evidence="5 7" id="KW-1133">Transmembrane helix</keyword>
<comment type="caution">
    <text evidence="9">The sequence shown here is derived from an EMBL/GenBank/DDBJ whole genome shotgun (WGS) entry which is preliminary data.</text>
</comment>
<evidence type="ECO:0000313" key="9">
    <source>
        <dbReference type="EMBL" id="MFC0633461.1"/>
    </source>
</evidence>
<evidence type="ECO:0000256" key="7">
    <source>
        <dbReference type="RuleBase" id="RU363032"/>
    </source>
</evidence>
<evidence type="ECO:0000256" key="3">
    <source>
        <dbReference type="ARBA" id="ARBA00022475"/>
    </source>
</evidence>
<feature type="transmembrane region" description="Helical" evidence="7">
    <location>
        <begin position="94"/>
        <end position="116"/>
    </location>
</feature>
<comment type="similarity">
    <text evidence="7">Belongs to the binding-protein-dependent transport system permease family.</text>
</comment>
<dbReference type="Proteomes" id="UP001589906">
    <property type="component" value="Unassembled WGS sequence"/>
</dbReference>
<evidence type="ECO:0000256" key="5">
    <source>
        <dbReference type="ARBA" id="ARBA00022989"/>
    </source>
</evidence>
<keyword evidence="2 7" id="KW-0813">Transport</keyword>
<accession>A0ABV6R1W0</accession>
<dbReference type="Pfam" id="PF00528">
    <property type="entry name" value="BPD_transp_1"/>
    <property type="match status" value="1"/>
</dbReference>
<feature type="transmembrane region" description="Helical" evidence="7">
    <location>
        <begin position="183"/>
        <end position="203"/>
    </location>
</feature>
<feature type="transmembrane region" description="Helical" evidence="7">
    <location>
        <begin position="122"/>
        <end position="143"/>
    </location>
</feature>
<feature type="transmembrane region" description="Helical" evidence="7">
    <location>
        <begin position="60"/>
        <end position="82"/>
    </location>
</feature>
<reference evidence="9 10" key="1">
    <citation type="submission" date="2024-09" db="EMBL/GenBank/DDBJ databases">
        <authorList>
            <person name="Sun Q."/>
            <person name="Mori K."/>
        </authorList>
    </citation>
    <scope>NUCLEOTIDE SEQUENCE [LARGE SCALE GENOMIC DNA]</scope>
    <source>
        <strain evidence="9 10">NCAIM B.02621</strain>
    </source>
</reference>
<dbReference type="EMBL" id="JBHLSW010000004">
    <property type="protein sequence ID" value="MFC0633461.1"/>
    <property type="molecule type" value="Genomic_DNA"/>
</dbReference>
<gene>
    <name evidence="9" type="ORF">ACFFGE_06175</name>
</gene>
<feature type="domain" description="ABC transmembrane type-1" evidence="8">
    <location>
        <begin position="56"/>
        <end position="245"/>
    </location>
</feature>
<keyword evidence="3" id="KW-1003">Cell membrane</keyword>
<feature type="transmembrane region" description="Helical" evidence="7">
    <location>
        <begin position="223"/>
        <end position="245"/>
    </location>
</feature>
<name>A0ABV6R1W0_9CAUL</name>
<dbReference type="PANTHER" id="PTHR30151:SF41">
    <property type="entry name" value="ABC TRANSPORTER PERMEASE PROTEIN"/>
    <property type="match status" value="1"/>
</dbReference>
<evidence type="ECO:0000256" key="1">
    <source>
        <dbReference type="ARBA" id="ARBA00004651"/>
    </source>
</evidence>
<evidence type="ECO:0000256" key="4">
    <source>
        <dbReference type="ARBA" id="ARBA00022692"/>
    </source>
</evidence>
<dbReference type="RefSeq" id="WP_376835377.1">
    <property type="nucleotide sequence ID" value="NZ_JBHLSW010000004.1"/>
</dbReference>
<dbReference type="Gene3D" id="1.10.3720.10">
    <property type="entry name" value="MetI-like"/>
    <property type="match status" value="1"/>
</dbReference>
<evidence type="ECO:0000256" key="2">
    <source>
        <dbReference type="ARBA" id="ARBA00022448"/>
    </source>
</evidence>
<keyword evidence="6 7" id="KW-0472">Membrane</keyword>
<dbReference type="SUPFAM" id="SSF161098">
    <property type="entry name" value="MetI-like"/>
    <property type="match status" value="1"/>
</dbReference>
<dbReference type="InterPro" id="IPR035906">
    <property type="entry name" value="MetI-like_sf"/>
</dbReference>
<dbReference type="PROSITE" id="PS50928">
    <property type="entry name" value="ABC_TM1"/>
    <property type="match status" value="1"/>
</dbReference>